<evidence type="ECO:0000313" key="2">
    <source>
        <dbReference type="Proteomes" id="UP000252040"/>
    </source>
</evidence>
<keyword evidence="2" id="KW-1185">Reference proteome</keyword>
<dbReference type="GeneID" id="112414543"/>
<dbReference type="Proteomes" id="UP000252040">
    <property type="component" value="Unplaced"/>
</dbReference>
<proteinExistence type="predicted"/>
<reference evidence="3" key="1">
    <citation type="submission" date="2025-08" db="UniProtKB">
        <authorList>
            <consortium name="RefSeq"/>
        </authorList>
    </citation>
    <scope>IDENTIFICATION</scope>
    <source>
        <tissue evidence="3">Meat</tissue>
    </source>
</reference>
<dbReference type="STRING" id="1706337.A0A341D7I2"/>
<organism evidence="2 3">
    <name type="scientific">Neophocaena asiaeorientalis asiaeorientalis</name>
    <name type="common">Yangtze finless porpoise</name>
    <name type="synonym">Neophocaena phocaenoides subsp. asiaeorientalis</name>
    <dbReference type="NCBI Taxonomy" id="1706337"/>
    <lineage>
        <taxon>Eukaryota</taxon>
        <taxon>Metazoa</taxon>
        <taxon>Chordata</taxon>
        <taxon>Craniata</taxon>
        <taxon>Vertebrata</taxon>
        <taxon>Euteleostomi</taxon>
        <taxon>Mammalia</taxon>
        <taxon>Eutheria</taxon>
        <taxon>Laurasiatheria</taxon>
        <taxon>Artiodactyla</taxon>
        <taxon>Whippomorpha</taxon>
        <taxon>Cetacea</taxon>
        <taxon>Odontoceti</taxon>
        <taxon>Phocoenidae</taxon>
        <taxon>Neophocaena</taxon>
    </lineage>
</organism>
<dbReference type="KEGG" id="nasi:112414543"/>
<gene>
    <name evidence="3" type="primary">LOC112414543</name>
</gene>
<feature type="compositionally biased region" description="Acidic residues" evidence="1">
    <location>
        <begin position="62"/>
        <end position="75"/>
    </location>
</feature>
<sequence length="105" mass="11908">MANYSFYLFIYFLTYFSSPDPPEGRELDSAADFKSGNVVHHLVMPKSVSFDTKEESQHLYENADEEKEDGNEEPEEGPKLDMVSAEGSSGECRYGNRRSGDIRDL</sequence>
<feature type="region of interest" description="Disordered" evidence="1">
    <location>
        <begin position="48"/>
        <end position="105"/>
    </location>
</feature>
<name>A0A341D7I2_NEOAA</name>
<dbReference type="AlphaFoldDB" id="A0A341D7I2"/>
<evidence type="ECO:0000313" key="3">
    <source>
        <dbReference type="RefSeq" id="XP_024622839.1"/>
    </source>
</evidence>
<protein>
    <submittedName>
        <fullName evidence="3">Nucleosome assembly protein 1-like 1 isoform X1</fullName>
    </submittedName>
</protein>
<evidence type="ECO:0000256" key="1">
    <source>
        <dbReference type="SAM" id="MobiDB-lite"/>
    </source>
</evidence>
<dbReference type="InParanoid" id="A0A341D7I2"/>
<accession>A0A341D7I2</accession>
<dbReference type="RefSeq" id="XP_024622839.1">
    <property type="nucleotide sequence ID" value="XM_024767071.1"/>
</dbReference>